<evidence type="ECO:0008006" key="3">
    <source>
        <dbReference type="Google" id="ProtNLM"/>
    </source>
</evidence>
<accession>A0A916THW8</accession>
<dbReference type="Proteomes" id="UP000605148">
    <property type="component" value="Unassembled WGS sequence"/>
</dbReference>
<protein>
    <recommendedName>
        <fullName evidence="3">ATP-binding protein</fullName>
    </recommendedName>
</protein>
<dbReference type="AlphaFoldDB" id="A0A916THW8"/>
<keyword evidence="2" id="KW-1185">Reference proteome</keyword>
<dbReference type="RefSeq" id="WP_150495520.1">
    <property type="nucleotide sequence ID" value="NZ_BMFA01000004.1"/>
</dbReference>
<organism evidence="1 2">
    <name type="scientific">Roseibium aquae</name>
    <dbReference type="NCBI Taxonomy" id="1323746"/>
    <lineage>
        <taxon>Bacteria</taxon>
        <taxon>Pseudomonadati</taxon>
        <taxon>Pseudomonadota</taxon>
        <taxon>Alphaproteobacteria</taxon>
        <taxon>Hyphomicrobiales</taxon>
        <taxon>Stappiaceae</taxon>
        <taxon>Roseibium</taxon>
    </lineage>
</organism>
<dbReference type="SUPFAM" id="SSF55874">
    <property type="entry name" value="ATPase domain of HSP90 chaperone/DNA topoisomerase II/histidine kinase"/>
    <property type="match status" value="1"/>
</dbReference>
<name>A0A916THW8_9HYPH</name>
<dbReference type="NCBIfam" id="NF047703">
    <property type="entry name" value="slr1658_superfam"/>
    <property type="match status" value="1"/>
</dbReference>
<dbReference type="EMBL" id="BMFA01000004">
    <property type="protein sequence ID" value="GGB46018.1"/>
    <property type="molecule type" value="Genomic_DNA"/>
</dbReference>
<evidence type="ECO:0000313" key="1">
    <source>
        <dbReference type="EMBL" id="GGB46018.1"/>
    </source>
</evidence>
<comment type="caution">
    <text evidence="1">The sequence shown here is derived from an EMBL/GenBank/DDBJ whole genome shotgun (WGS) entry which is preliminary data.</text>
</comment>
<dbReference type="Gene3D" id="3.30.565.10">
    <property type="entry name" value="Histidine kinase-like ATPase, C-terminal domain"/>
    <property type="match status" value="1"/>
</dbReference>
<reference evidence="1" key="2">
    <citation type="submission" date="2020-09" db="EMBL/GenBank/DDBJ databases">
        <authorList>
            <person name="Sun Q."/>
            <person name="Zhou Y."/>
        </authorList>
    </citation>
    <scope>NUCLEOTIDE SEQUENCE</scope>
    <source>
        <strain evidence="1">CGMCC 1.12426</strain>
    </source>
</reference>
<dbReference type="OrthoDB" id="5488639at2"/>
<dbReference type="InterPro" id="IPR036890">
    <property type="entry name" value="HATPase_C_sf"/>
</dbReference>
<reference evidence="1" key="1">
    <citation type="journal article" date="2014" name="Int. J. Syst. Evol. Microbiol.">
        <title>Complete genome sequence of Corynebacterium casei LMG S-19264T (=DSM 44701T), isolated from a smear-ripened cheese.</title>
        <authorList>
            <consortium name="US DOE Joint Genome Institute (JGI-PGF)"/>
            <person name="Walter F."/>
            <person name="Albersmeier A."/>
            <person name="Kalinowski J."/>
            <person name="Ruckert C."/>
        </authorList>
    </citation>
    <scope>NUCLEOTIDE SEQUENCE</scope>
    <source>
        <strain evidence="1">CGMCC 1.12426</strain>
    </source>
</reference>
<sequence length="181" mass="19979">MADTLGLTQLENSEHARQYRVLLVADKLDIGWHHCGTTSDFLGEYFARAAGPSIDMVDARHSIGYILNEILENAVKFRETGDIEVTCSLEDHRFEARIQNVIGAEAAQKFRTYLDGILGRDPGELLLERIEANALDPESGGSGLGLLTLMNDYDARLGWRFDAEHANGRVQLTTVAAFALS</sequence>
<proteinExistence type="predicted"/>
<evidence type="ECO:0000313" key="2">
    <source>
        <dbReference type="Proteomes" id="UP000605148"/>
    </source>
</evidence>
<dbReference type="InterPro" id="IPR058084">
    <property type="entry name" value="Slr1658-like"/>
</dbReference>
<gene>
    <name evidence="1" type="ORF">GCM10011316_17700</name>
</gene>